<evidence type="ECO:0000313" key="8">
    <source>
        <dbReference type="Proteomes" id="UP000807825"/>
    </source>
</evidence>
<dbReference type="EMBL" id="JACRDE010000314">
    <property type="protein sequence ID" value="MBI5250185.1"/>
    <property type="molecule type" value="Genomic_DNA"/>
</dbReference>
<dbReference type="PROSITE" id="PS51007">
    <property type="entry name" value="CYTC"/>
    <property type="match status" value="2"/>
</dbReference>
<dbReference type="GO" id="GO:0046872">
    <property type="term" value="F:metal ion binding"/>
    <property type="evidence" value="ECO:0007669"/>
    <property type="project" value="UniProtKB-KW"/>
</dbReference>
<gene>
    <name evidence="7" type="ORF">HY912_11885</name>
</gene>
<evidence type="ECO:0000313" key="7">
    <source>
        <dbReference type="EMBL" id="MBI5250185.1"/>
    </source>
</evidence>
<keyword evidence="3 4" id="KW-0408">Iron</keyword>
<keyword evidence="1 4" id="KW-0349">Heme</keyword>
<organism evidence="7 8">
    <name type="scientific">Desulfomonile tiedjei</name>
    <dbReference type="NCBI Taxonomy" id="2358"/>
    <lineage>
        <taxon>Bacteria</taxon>
        <taxon>Pseudomonadati</taxon>
        <taxon>Thermodesulfobacteriota</taxon>
        <taxon>Desulfomonilia</taxon>
        <taxon>Desulfomonilales</taxon>
        <taxon>Desulfomonilaceae</taxon>
        <taxon>Desulfomonile</taxon>
    </lineage>
</organism>
<dbReference type="GO" id="GO:0009055">
    <property type="term" value="F:electron transfer activity"/>
    <property type="evidence" value="ECO:0007669"/>
    <property type="project" value="InterPro"/>
</dbReference>
<feature type="domain" description="Cytochrome c" evidence="6">
    <location>
        <begin position="174"/>
        <end position="276"/>
    </location>
</feature>
<evidence type="ECO:0000256" key="4">
    <source>
        <dbReference type="PROSITE-ProRule" id="PRU00433"/>
    </source>
</evidence>
<keyword evidence="5" id="KW-0472">Membrane</keyword>
<dbReference type="Proteomes" id="UP000807825">
    <property type="component" value="Unassembled WGS sequence"/>
</dbReference>
<evidence type="ECO:0000256" key="1">
    <source>
        <dbReference type="ARBA" id="ARBA00022617"/>
    </source>
</evidence>
<comment type="caution">
    <text evidence="7">The sequence shown here is derived from an EMBL/GenBank/DDBJ whole genome shotgun (WGS) entry which is preliminary data.</text>
</comment>
<feature type="transmembrane region" description="Helical" evidence="5">
    <location>
        <begin position="12"/>
        <end position="31"/>
    </location>
</feature>
<evidence type="ECO:0000259" key="6">
    <source>
        <dbReference type="PROSITE" id="PS51007"/>
    </source>
</evidence>
<keyword evidence="2 4" id="KW-0479">Metal-binding</keyword>
<accession>A0A9D6Z3T2</accession>
<dbReference type="SUPFAM" id="SSF48695">
    <property type="entry name" value="Multiheme cytochromes"/>
    <property type="match status" value="1"/>
</dbReference>
<protein>
    <submittedName>
        <fullName evidence="7">C-type cytochrome</fullName>
    </submittedName>
</protein>
<sequence length="401" mass="45527">MRDLPTYSSRTLQVIVLTLLLALVLLVALMIRTDFTQGWRAHQDKFKNIIAEKFGLEKATEVGRGILQIWIPDLETTDRCVTCHMGVTWKGLEDQYIPYSSHSRPELMQKHPLNKFGCTSCHGGQGYATDMKEAHGWVEHWEDPRPDLQLAESYLLKDTSGFIQMKCNYCHRYEEKVPGMEFIDHAKELVKKKGCKACHAISGSGGNIGPDLTYEGDKGREEYDFSSGAITSPTIFNWHMTHYKNPKTVVPTSIMPEFQFSTQDLQSLTLLTLSWKKKKLATHYLPHVKAIPERSPVELAKEEAMLKGAGSFFVKKRCFICHTISSLEVESPTNIGPDLAFAVKNVPKKHHMEVDKFLFEPKGTMAVILATPQYRLTDEEKKQATTLMKEAFDKVPEAMKQ</sequence>
<feature type="domain" description="Cytochrome c" evidence="6">
    <location>
        <begin position="303"/>
        <end position="392"/>
    </location>
</feature>
<dbReference type="GO" id="GO:0020037">
    <property type="term" value="F:heme binding"/>
    <property type="evidence" value="ECO:0007669"/>
    <property type="project" value="InterPro"/>
</dbReference>
<dbReference type="InterPro" id="IPR036909">
    <property type="entry name" value="Cyt_c-like_dom_sf"/>
</dbReference>
<dbReference type="Pfam" id="PF00034">
    <property type="entry name" value="Cytochrom_C"/>
    <property type="match status" value="1"/>
</dbReference>
<dbReference type="InterPro" id="IPR036280">
    <property type="entry name" value="Multihaem_cyt_sf"/>
</dbReference>
<evidence type="ECO:0000256" key="2">
    <source>
        <dbReference type="ARBA" id="ARBA00022723"/>
    </source>
</evidence>
<evidence type="ECO:0000256" key="3">
    <source>
        <dbReference type="ARBA" id="ARBA00023004"/>
    </source>
</evidence>
<dbReference type="AlphaFoldDB" id="A0A9D6Z3T2"/>
<dbReference type="Gene3D" id="1.10.760.10">
    <property type="entry name" value="Cytochrome c-like domain"/>
    <property type="match status" value="1"/>
</dbReference>
<dbReference type="InterPro" id="IPR009056">
    <property type="entry name" value="Cyt_c-like_dom"/>
</dbReference>
<keyword evidence="5" id="KW-0812">Transmembrane</keyword>
<proteinExistence type="predicted"/>
<keyword evidence="5" id="KW-1133">Transmembrane helix</keyword>
<evidence type="ECO:0000256" key="5">
    <source>
        <dbReference type="SAM" id="Phobius"/>
    </source>
</evidence>
<reference evidence="7" key="1">
    <citation type="submission" date="2020-07" db="EMBL/GenBank/DDBJ databases">
        <title>Huge and variable diversity of episymbiotic CPR bacteria and DPANN archaea in groundwater ecosystems.</title>
        <authorList>
            <person name="He C.Y."/>
            <person name="Keren R."/>
            <person name="Whittaker M."/>
            <person name="Farag I.F."/>
            <person name="Doudna J."/>
            <person name="Cate J.H.D."/>
            <person name="Banfield J.F."/>
        </authorList>
    </citation>
    <scope>NUCLEOTIDE SEQUENCE</scope>
    <source>
        <strain evidence="7">NC_groundwater_1664_Pr3_B-0.1um_52_9</strain>
    </source>
</reference>
<name>A0A9D6Z3T2_9BACT</name>